<organism evidence="1 2">
    <name type="scientific">Lichenicola cladoniae</name>
    <dbReference type="NCBI Taxonomy" id="1484109"/>
    <lineage>
        <taxon>Bacteria</taxon>
        <taxon>Pseudomonadati</taxon>
        <taxon>Pseudomonadota</taxon>
        <taxon>Alphaproteobacteria</taxon>
        <taxon>Acetobacterales</taxon>
        <taxon>Acetobacteraceae</taxon>
        <taxon>Lichenicola</taxon>
    </lineage>
</organism>
<reference evidence="1 2" key="1">
    <citation type="journal article" date="2014" name="World J. Microbiol. Biotechnol.">
        <title>Biodiversity and physiological characteristics of Antarctic and Arctic lichens-associated bacteria.</title>
        <authorList>
            <person name="Lee Y.M."/>
            <person name="Kim E.H."/>
            <person name="Lee H.K."/>
            <person name="Hong S.G."/>
        </authorList>
    </citation>
    <scope>NUCLEOTIDE SEQUENCE [LARGE SCALE GENOMIC DNA]</scope>
    <source>
        <strain evidence="1 2">PAMC 26569</strain>
        <plasmid evidence="1">unnamed1</plasmid>
    </source>
</reference>
<dbReference type="Proteomes" id="UP000500767">
    <property type="component" value="Plasmid unnamed1"/>
</dbReference>
<protein>
    <submittedName>
        <fullName evidence="1">Uncharacterized protein</fullName>
    </submittedName>
</protein>
<keyword evidence="2" id="KW-1185">Reference proteome</keyword>
<dbReference type="KEGG" id="lck:HN018_23230"/>
<accession>A0A6M8HX13</accession>
<dbReference type="EMBL" id="CP053709">
    <property type="protein sequence ID" value="QKE93104.1"/>
    <property type="molecule type" value="Genomic_DNA"/>
</dbReference>
<gene>
    <name evidence="1" type="ORF">HN018_23230</name>
</gene>
<keyword evidence="1" id="KW-0614">Plasmid</keyword>
<evidence type="ECO:0000313" key="2">
    <source>
        <dbReference type="Proteomes" id="UP000500767"/>
    </source>
</evidence>
<sequence>MGWLWPRRITLETDKGYNVTSFVHALRQRRMTPHITSRRRVSNLRDKRRKS</sequence>
<dbReference type="AlphaFoldDB" id="A0A6M8HX13"/>
<dbReference type="RefSeq" id="WP_171833921.1">
    <property type="nucleotide sequence ID" value="NZ_CP053709.1"/>
</dbReference>
<evidence type="ECO:0000313" key="1">
    <source>
        <dbReference type="EMBL" id="QKE93104.1"/>
    </source>
</evidence>
<proteinExistence type="predicted"/>
<geneLocation type="plasmid" evidence="1 2">
    <name>unnamed1</name>
</geneLocation>
<name>A0A6M8HX13_9PROT</name>